<protein>
    <submittedName>
        <fullName evidence="3">Uncharacterized protein</fullName>
    </submittedName>
</protein>
<proteinExistence type="predicted"/>
<keyword evidence="4" id="KW-1185">Reference proteome</keyword>
<evidence type="ECO:0000313" key="4">
    <source>
        <dbReference type="Proteomes" id="UP001558652"/>
    </source>
</evidence>
<feature type="coiled-coil region" evidence="1">
    <location>
        <begin position="12"/>
        <end position="43"/>
    </location>
</feature>
<name>A0ABD0YJK8_9HEMI</name>
<evidence type="ECO:0000313" key="3">
    <source>
        <dbReference type="EMBL" id="KAL1117304.1"/>
    </source>
</evidence>
<accession>A0ABD0YJK8</accession>
<sequence length="234" mass="27575">MFYENKKQQTLRHYHEKEMAALREEIRKEKEECRKLYRDIAQDGYYIHKIRLAMVHFNKMLDGVSPAGPGPEFEELGINVEELPTFVDALEPHKGTEEEFLRVARQDIPRDYEETDQLGEEPLDDMLYDVDLTHLVDNVQLKVMMLMKQVGDLQLTEEEMKEAEQLYERRVVESLKPMRKPKKIVPLPAEKGFRGKKIPTRIELKNASRRFADEHETRPPPPDPHEKLAKHDCI</sequence>
<feature type="coiled-coil region" evidence="1">
    <location>
        <begin position="146"/>
        <end position="173"/>
    </location>
</feature>
<dbReference type="Proteomes" id="UP001558652">
    <property type="component" value="Unassembled WGS sequence"/>
</dbReference>
<feature type="region of interest" description="Disordered" evidence="2">
    <location>
        <begin position="205"/>
        <end position="234"/>
    </location>
</feature>
<keyword evidence="1" id="KW-0175">Coiled coil</keyword>
<dbReference type="AlphaFoldDB" id="A0ABD0YJK8"/>
<dbReference type="EMBL" id="JBFDAA010000016">
    <property type="protein sequence ID" value="KAL1117304.1"/>
    <property type="molecule type" value="Genomic_DNA"/>
</dbReference>
<reference evidence="3 4" key="1">
    <citation type="submission" date="2024-07" db="EMBL/GenBank/DDBJ databases">
        <title>Chromosome-level genome assembly of the water stick insect Ranatra chinensis (Heteroptera: Nepidae).</title>
        <authorList>
            <person name="Liu X."/>
        </authorList>
    </citation>
    <scope>NUCLEOTIDE SEQUENCE [LARGE SCALE GENOMIC DNA]</scope>
    <source>
        <strain evidence="3">Cailab_2021Rc</strain>
        <tissue evidence="3">Muscle</tissue>
    </source>
</reference>
<comment type="caution">
    <text evidence="3">The sequence shown here is derived from an EMBL/GenBank/DDBJ whole genome shotgun (WGS) entry which is preliminary data.</text>
</comment>
<evidence type="ECO:0000256" key="1">
    <source>
        <dbReference type="SAM" id="Coils"/>
    </source>
</evidence>
<evidence type="ECO:0000256" key="2">
    <source>
        <dbReference type="SAM" id="MobiDB-lite"/>
    </source>
</evidence>
<gene>
    <name evidence="3" type="ORF">AAG570_004630</name>
</gene>
<organism evidence="3 4">
    <name type="scientific">Ranatra chinensis</name>
    <dbReference type="NCBI Taxonomy" id="642074"/>
    <lineage>
        <taxon>Eukaryota</taxon>
        <taxon>Metazoa</taxon>
        <taxon>Ecdysozoa</taxon>
        <taxon>Arthropoda</taxon>
        <taxon>Hexapoda</taxon>
        <taxon>Insecta</taxon>
        <taxon>Pterygota</taxon>
        <taxon>Neoptera</taxon>
        <taxon>Paraneoptera</taxon>
        <taxon>Hemiptera</taxon>
        <taxon>Heteroptera</taxon>
        <taxon>Panheteroptera</taxon>
        <taxon>Nepomorpha</taxon>
        <taxon>Nepidae</taxon>
        <taxon>Ranatrinae</taxon>
        <taxon>Ranatra</taxon>
    </lineage>
</organism>